<feature type="domain" description="Isochorismatase-like" evidence="2">
    <location>
        <begin position="17"/>
        <end position="189"/>
    </location>
</feature>
<keyword evidence="1 3" id="KW-0378">Hydrolase</keyword>
<accession>A0A4S4NH31</accession>
<sequence length="211" mass="23306">MTTKTKQARKLIEGRPALIVIDIQKSTFIDDSAERSIDNMPGYKDRMIAARDLVDAAHENGVPVIFIQEVHRPDLIDFGRELDGDEDVHCLEGDPRTELAKEEMGFRKGDYVIPKRRYSAFFGTDFEILLRGLKIDTLILCGGLTDVCVHYTFVDGHQSDYFCRVVEDCVGGSSVAAHDAALKAMEYLQTGAVRRRTAVIDALSSGGHAGG</sequence>
<dbReference type="SUPFAM" id="SSF52499">
    <property type="entry name" value="Isochorismatase-like hydrolases"/>
    <property type="match status" value="1"/>
</dbReference>
<dbReference type="AlphaFoldDB" id="A0A4S4NH31"/>
<dbReference type="EMBL" id="SRKY01000002">
    <property type="protein sequence ID" value="THH37481.1"/>
    <property type="molecule type" value="Genomic_DNA"/>
</dbReference>
<reference evidence="3 4" key="1">
    <citation type="submission" date="2019-04" db="EMBL/GenBank/DDBJ databases">
        <title>Shimia ponticola sp. nov., isolated from seawater.</title>
        <authorList>
            <person name="Kim Y.-O."/>
            <person name="Yoon J.-H."/>
        </authorList>
    </citation>
    <scope>NUCLEOTIDE SEQUENCE [LARGE SCALE GENOMIC DNA]</scope>
    <source>
        <strain evidence="3 4">MYP11</strain>
    </source>
</reference>
<dbReference type="RefSeq" id="WP_136462740.1">
    <property type="nucleotide sequence ID" value="NZ_SRKY01000002.1"/>
</dbReference>
<dbReference type="CDD" id="cd00431">
    <property type="entry name" value="cysteine_hydrolases"/>
    <property type="match status" value="1"/>
</dbReference>
<dbReference type="PANTHER" id="PTHR43540">
    <property type="entry name" value="PEROXYUREIDOACRYLATE/UREIDOACRYLATE AMIDOHYDROLASE-RELATED"/>
    <property type="match status" value="1"/>
</dbReference>
<evidence type="ECO:0000313" key="4">
    <source>
        <dbReference type="Proteomes" id="UP000306602"/>
    </source>
</evidence>
<dbReference type="Pfam" id="PF00857">
    <property type="entry name" value="Isochorismatase"/>
    <property type="match status" value="1"/>
</dbReference>
<name>A0A4S4NH31_9RHOB</name>
<protein>
    <submittedName>
        <fullName evidence="3">Cysteine hydrolase</fullName>
    </submittedName>
</protein>
<dbReference type="Gene3D" id="3.40.50.850">
    <property type="entry name" value="Isochorismatase-like"/>
    <property type="match status" value="1"/>
</dbReference>
<dbReference type="Proteomes" id="UP000306602">
    <property type="component" value="Unassembled WGS sequence"/>
</dbReference>
<gene>
    <name evidence="3" type="ORF">E4Z66_09420</name>
</gene>
<dbReference type="OrthoDB" id="8477867at2"/>
<evidence type="ECO:0000259" key="2">
    <source>
        <dbReference type="Pfam" id="PF00857"/>
    </source>
</evidence>
<dbReference type="InterPro" id="IPR000868">
    <property type="entry name" value="Isochorismatase-like_dom"/>
</dbReference>
<dbReference type="GO" id="GO:0016787">
    <property type="term" value="F:hydrolase activity"/>
    <property type="evidence" value="ECO:0007669"/>
    <property type="project" value="UniProtKB-KW"/>
</dbReference>
<organism evidence="3 4">
    <name type="scientific">Aliishimia ponticola</name>
    <dbReference type="NCBI Taxonomy" id="2499833"/>
    <lineage>
        <taxon>Bacteria</taxon>
        <taxon>Pseudomonadati</taxon>
        <taxon>Pseudomonadota</taxon>
        <taxon>Alphaproteobacteria</taxon>
        <taxon>Rhodobacterales</taxon>
        <taxon>Paracoccaceae</taxon>
        <taxon>Aliishimia</taxon>
    </lineage>
</organism>
<keyword evidence="4" id="KW-1185">Reference proteome</keyword>
<dbReference type="InterPro" id="IPR036380">
    <property type="entry name" value="Isochorismatase-like_sf"/>
</dbReference>
<evidence type="ECO:0000256" key="1">
    <source>
        <dbReference type="ARBA" id="ARBA00022801"/>
    </source>
</evidence>
<comment type="caution">
    <text evidence="3">The sequence shown here is derived from an EMBL/GenBank/DDBJ whole genome shotgun (WGS) entry which is preliminary data.</text>
</comment>
<evidence type="ECO:0000313" key="3">
    <source>
        <dbReference type="EMBL" id="THH37481.1"/>
    </source>
</evidence>
<dbReference type="InterPro" id="IPR050272">
    <property type="entry name" value="Isochorismatase-like_hydrls"/>
</dbReference>
<proteinExistence type="predicted"/>